<protein>
    <submittedName>
        <fullName evidence="3">META and DUF4377 domain-containing protein</fullName>
    </submittedName>
</protein>
<dbReference type="InterPro" id="IPR038670">
    <property type="entry name" value="HslJ-like_sf"/>
</dbReference>
<sequence>MHLRYLSLITAVALLAGCNTMQNHIENIDGRWQQTNNSADSKPATLDIQQGHLAAFAGCNRMMGAASVENNQLVVKQLAASMMMCEPQAMEREQAFSTFLASRPTISLKDNQLTLTQGDTRYQFSAQPAFAEGVTKFIYVAAERKPCMGVAPQSCLQIREDSNAPWQNYYGAIEGFEPEPGISYRLRIKEFEVANPPADGSSKRWVLDMIVESAVVDAQ</sequence>
<feature type="domain" description="DUF4377" evidence="2">
    <location>
        <begin position="139"/>
        <end position="212"/>
    </location>
</feature>
<evidence type="ECO:0000313" key="3">
    <source>
        <dbReference type="EMBL" id="MBO1107125.1"/>
    </source>
</evidence>
<dbReference type="PANTHER" id="PTHR35535">
    <property type="entry name" value="HEAT SHOCK PROTEIN HSLJ"/>
    <property type="match status" value="1"/>
</dbReference>
<evidence type="ECO:0000259" key="2">
    <source>
        <dbReference type="Pfam" id="PF14302"/>
    </source>
</evidence>
<dbReference type="AlphaFoldDB" id="A0A8I2B3N3"/>
<reference evidence="3" key="1">
    <citation type="submission" date="2021-03" db="EMBL/GenBank/DDBJ databases">
        <title>Plesiomonas shigelloides zfcc0051, isolated from zebrafish feces.</title>
        <authorList>
            <person name="Vanderhoek Z."/>
            <person name="Gaulke C."/>
        </authorList>
    </citation>
    <scope>NUCLEOTIDE SEQUENCE</scope>
    <source>
        <strain evidence="3">Zfcc0051</strain>
    </source>
</reference>
<comment type="caution">
    <text evidence="3">The sequence shown here is derived from an EMBL/GenBank/DDBJ whole genome shotgun (WGS) entry which is preliminary data.</text>
</comment>
<dbReference type="PROSITE" id="PS51257">
    <property type="entry name" value="PROKAR_LIPOPROTEIN"/>
    <property type="match status" value="1"/>
</dbReference>
<accession>A0A8I2B3N3</accession>
<dbReference type="Proteomes" id="UP000664658">
    <property type="component" value="Unassembled WGS sequence"/>
</dbReference>
<dbReference type="InterPro" id="IPR005184">
    <property type="entry name" value="DUF306_Meta_HslJ"/>
</dbReference>
<dbReference type="PANTHER" id="PTHR35535:SF1">
    <property type="entry name" value="HEAT SHOCK PROTEIN HSLJ"/>
    <property type="match status" value="1"/>
</dbReference>
<feature type="domain" description="DUF306" evidence="1">
    <location>
        <begin position="37"/>
        <end position="123"/>
    </location>
</feature>
<dbReference type="EMBL" id="JAFNAA010000002">
    <property type="protein sequence ID" value="MBO1107125.1"/>
    <property type="molecule type" value="Genomic_DNA"/>
</dbReference>
<dbReference type="Gene3D" id="2.40.128.270">
    <property type="match status" value="1"/>
</dbReference>
<dbReference type="InterPro" id="IPR053147">
    <property type="entry name" value="Hsp_HslJ-like"/>
</dbReference>
<dbReference type="Pfam" id="PF14302">
    <property type="entry name" value="DUF4377"/>
    <property type="match status" value="1"/>
</dbReference>
<dbReference type="Pfam" id="PF03724">
    <property type="entry name" value="META"/>
    <property type="match status" value="1"/>
</dbReference>
<name>A0A8I2B3N3_PLESH</name>
<gene>
    <name evidence="3" type="ORF">J2R62_02615</name>
</gene>
<proteinExistence type="predicted"/>
<dbReference type="InterPro" id="IPR025485">
    <property type="entry name" value="DUF4377"/>
</dbReference>
<evidence type="ECO:0000259" key="1">
    <source>
        <dbReference type="Pfam" id="PF03724"/>
    </source>
</evidence>
<organism evidence="3 4">
    <name type="scientific">Plesiomonas shigelloides</name>
    <name type="common">Aeromonas shigelloides</name>
    <dbReference type="NCBI Taxonomy" id="703"/>
    <lineage>
        <taxon>Bacteria</taxon>
        <taxon>Pseudomonadati</taxon>
        <taxon>Pseudomonadota</taxon>
        <taxon>Gammaproteobacteria</taxon>
        <taxon>Enterobacterales</taxon>
        <taxon>Enterobacteriaceae</taxon>
        <taxon>Plesiomonas</taxon>
    </lineage>
</organism>
<evidence type="ECO:0000313" key="4">
    <source>
        <dbReference type="Proteomes" id="UP000664658"/>
    </source>
</evidence>
<dbReference type="RefSeq" id="WP_207541577.1">
    <property type="nucleotide sequence ID" value="NZ_JAFNAA010000002.1"/>
</dbReference>